<dbReference type="CDD" id="cd02440">
    <property type="entry name" value="AdoMet_MTases"/>
    <property type="match status" value="1"/>
</dbReference>
<dbReference type="Pfam" id="PF13649">
    <property type="entry name" value="Methyltransf_25"/>
    <property type="match status" value="1"/>
</dbReference>
<dbReference type="OrthoDB" id="2013972at2759"/>
<name>A0A163DJE5_PHYB8</name>
<evidence type="ECO:0000313" key="3">
    <source>
        <dbReference type="EMBL" id="OAD71660.1"/>
    </source>
</evidence>
<dbReference type="PANTHER" id="PTHR43591">
    <property type="entry name" value="METHYLTRANSFERASE"/>
    <property type="match status" value="1"/>
</dbReference>
<feature type="compositionally biased region" description="Low complexity" evidence="1">
    <location>
        <begin position="12"/>
        <end position="24"/>
    </location>
</feature>
<dbReference type="EMBL" id="KV440985">
    <property type="protein sequence ID" value="OAD71660.1"/>
    <property type="molecule type" value="Genomic_DNA"/>
</dbReference>
<protein>
    <recommendedName>
        <fullName evidence="2">Methyltransferase domain-containing protein</fullName>
    </recommendedName>
</protein>
<sequence length="309" mass="35460">MGAKASKNKIESSQSVDSVQSHHTSAPTVIVDGRSYHNVETSSYFLPRDEEEQDRLNSQHFSIKALYGGNILSRVEQTLPQDAYILDVGCGSGSWVMDMAIDFPNSRVIGLDMMDMFPTMIRPENVIFELVNVLDGIPYPDNTFDFVHMRLMLSAFRKQEWPLVITEIYRVLKPGGIVQLFESDFTDKSKSPLVGSFISELINLMQEREQDPWIAAQLGDLLRQQSFENIELDLRKIDYGEASNPISKEMLWNWKIVFLALKPYINLHFNASSQEYDDMVKQFSKECHKYGWVVKTLAYFAQKPLRPAQ</sequence>
<gene>
    <name evidence="3" type="ORF">PHYBLDRAFT_79694</name>
</gene>
<reference evidence="4" key="1">
    <citation type="submission" date="2015-06" db="EMBL/GenBank/DDBJ databases">
        <title>Expansion of signal transduction pathways in fungi by whole-genome duplication.</title>
        <authorList>
            <consortium name="DOE Joint Genome Institute"/>
            <person name="Corrochano L.M."/>
            <person name="Kuo A."/>
            <person name="Marcet-Houben M."/>
            <person name="Polaino S."/>
            <person name="Salamov A."/>
            <person name="Villalobos J.M."/>
            <person name="Alvarez M.I."/>
            <person name="Avalos J."/>
            <person name="Benito E.P."/>
            <person name="Benoit I."/>
            <person name="Burger G."/>
            <person name="Camino L.P."/>
            <person name="Canovas D."/>
            <person name="Cerda-Olmedo E."/>
            <person name="Cheng J.-F."/>
            <person name="Dominguez A."/>
            <person name="Elias M."/>
            <person name="Eslava A.P."/>
            <person name="Glaser F."/>
            <person name="Grimwood J."/>
            <person name="Gutierrez G."/>
            <person name="Heitman J."/>
            <person name="Henrissat B."/>
            <person name="Iturriaga E.A."/>
            <person name="Lang B.F."/>
            <person name="Lavin J.L."/>
            <person name="Lee S."/>
            <person name="Li W."/>
            <person name="Lindquist E."/>
            <person name="Lopez-Garcia S."/>
            <person name="Luque E.M."/>
            <person name="Marcos A.T."/>
            <person name="Martin J."/>
            <person name="McCluskey K."/>
            <person name="Medina H.R."/>
            <person name="Miralles-Duran A."/>
            <person name="Miyazaki A."/>
            <person name="Munoz-Torres E."/>
            <person name="Oguiza J.A."/>
            <person name="Ohm R."/>
            <person name="Olmedo M."/>
            <person name="Orejas M."/>
            <person name="Ortiz-Castellanos L."/>
            <person name="Pisabarro A.G."/>
            <person name="Rodriguez-Romero J."/>
            <person name="Ruiz-Herrera J."/>
            <person name="Ruiz-Vazquez R."/>
            <person name="Sanz C."/>
            <person name="Schackwitz W."/>
            <person name="Schmutz J."/>
            <person name="Shahriari M."/>
            <person name="Shelest E."/>
            <person name="Silva-Franco F."/>
            <person name="Soanes D."/>
            <person name="Syed K."/>
            <person name="Tagua V.G."/>
            <person name="Talbot N.J."/>
            <person name="Thon M."/>
            <person name="De vries R.P."/>
            <person name="Wiebenga A."/>
            <person name="Yadav J.S."/>
            <person name="Braun E.L."/>
            <person name="Baker S."/>
            <person name="Garre V."/>
            <person name="Horwitz B."/>
            <person name="Torres-Martinez S."/>
            <person name="Idnurm A."/>
            <person name="Herrera-Estrella A."/>
            <person name="Gabaldon T."/>
            <person name="Grigoriev I.V."/>
        </authorList>
    </citation>
    <scope>NUCLEOTIDE SEQUENCE [LARGE SCALE GENOMIC DNA]</scope>
    <source>
        <strain evidence="4">NRRL 1555(-)</strain>
    </source>
</reference>
<evidence type="ECO:0000256" key="1">
    <source>
        <dbReference type="SAM" id="MobiDB-lite"/>
    </source>
</evidence>
<dbReference type="AlphaFoldDB" id="A0A163DJE5"/>
<dbReference type="GO" id="GO:0008168">
    <property type="term" value="F:methyltransferase activity"/>
    <property type="evidence" value="ECO:0007669"/>
    <property type="project" value="TreeGrafter"/>
</dbReference>
<organism evidence="3 4">
    <name type="scientific">Phycomyces blakesleeanus (strain ATCC 8743b / DSM 1359 / FGSC 10004 / NBRC 33097 / NRRL 1555)</name>
    <dbReference type="NCBI Taxonomy" id="763407"/>
    <lineage>
        <taxon>Eukaryota</taxon>
        <taxon>Fungi</taxon>
        <taxon>Fungi incertae sedis</taxon>
        <taxon>Mucoromycota</taxon>
        <taxon>Mucoromycotina</taxon>
        <taxon>Mucoromycetes</taxon>
        <taxon>Mucorales</taxon>
        <taxon>Phycomycetaceae</taxon>
        <taxon>Phycomyces</taxon>
    </lineage>
</organism>
<dbReference type="Proteomes" id="UP000077315">
    <property type="component" value="Unassembled WGS sequence"/>
</dbReference>
<dbReference type="PANTHER" id="PTHR43591:SF24">
    <property type="entry name" value="2-METHOXY-6-POLYPRENYL-1,4-BENZOQUINOL METHYLASE, MITOCHONDRIAL"/>
    <property type="match status" value="1"/>
</dbReference>
<dbReference type="STRING" id="763407.A0A163DJE5"/>
<dbReference type="FunCoup" id="A0A163DJE5">
    <property type="interactions" value="3"/>
</dbReference>
<dbReference type="Gene3D" id="3.40.50.150">
    <property type="entry name" value="Vaccinia Virus protein VP39"/>
    <property type="match status" value="1"/>
</dbReference>
<evidence type="ECO:0000313" key="4">
    <source>
        <dbReference type="Proteomes" id="UP000077315"/>
    </source>
</evidence>
<keyword evidence="4" id="KW-1185">Reference proteome</keyword>
<dbReference type="InParanoid" id="A0A163DJE5"/>
<dbReference type="InterPro" id="IPR029063">
    <property type="entry name" value="SAM-dependent_MTases_sf"/>
</dbReference>
<feature type="region of interest" description="Disordered" evidence="1">
    <location>
        <begin position="1"/>
        <end position="24"/>
    </location>
</feature>
<dbReference type="VEuPathDB" id="FungiDB:PHYBLDRAFT_79694"/>
<proteinExistence type="predicted"/>
<accession>A0A163DJE5</accession>
<feature type="domain" description="Methyltransferase" evidence="2">
    <location>
        <begin position="85"/>
        <end position="176"/>
    </location>
</feature>
<dbReference type="RefSeq" id="XP_018289700.1">
    <property type="nucleotide sequence ID" value="XM_018443491.1"/>
</dbReference>
<dbReference type="GeneID" id="29004396"/>
<dbReference type="SUPFAM" id="SSF53335">
    <property type="entry name" value="S-adenosyl-L-methionine-dependent methyltransferases"/>
    <property type="match status" value="1"/>
</dbReference>
<evidence type="ECO:0000259" key="2">
    <source>
        <dbReference type="Pfam" id="PF13649"/>
    </source>
</evidence>
<dbReference type="InterPro" id="IPR041698">
    <property type="entry name" value="Methyltransf_25"/>
</dbReference>